<dbReference type="eggNOG" id="COG0569">
    <property type="taxonomic scope" value="Bacteria"/>
</dbReference>
<accession>Z9JSS1</accession>
<dbReference type="OrthoDB" id="9776294at2"/>
<dbReference type="InterPro" id="IPR036291">
    <property type="entry name" value="NAD(P)-bd_dom_sf"/>
</dbReference>
<dbReference type="EMBL" id="JDYK01000007">
    <property type="protein sequence ID" value="EWS81425.1"/>
    <property type="molecule type" value="Genomic_DNA"/>
</dbReference>
<evidence type="ECO:0000259" key="1">
    <source>
        <dbReference type="Pfam" id="PF02254"/>
    </source>
</evidence>
<dbReference type="AlphaFoldDB" id="Z9JSS1"/>
<dbReference type="Gene3D" id="3.40.50.720">
    <property type="entry name" value="NAD(P)-binding Rossmann-like Domain"/>
    <property type="match status" value="1"/>
</dbReference>
<sequence length="231" mass="24713">MARNTSSRRGTSDPAQIRSVAVLGLGRFGSSLALELESQGIEVLGVDADEEIVQELSEDLNYAARADISRADALAQLGVAEMDRVVVAVGSRIETSVLTCSHLLRAGVTGLWAKADSTAHEQILAQLGVEHVISPQAAMGRRVAHLLADSAQDWTDYGGGFVMGRFAAPTSLIHRMAADAGIEQDFGVRIVARRAMGGRWEYVAAQTVYAPGDELIVAGNYKDMERFGREA</sequence>
<dbReference type="Pfam" id="PF02254">
    <property type="entry name" value="TrkA_N"/>
    <property type="match status" value="1"/>
</dbReference>
<reference evidence="2 3" key="1">
    <citation type="submission" date="2014-02" db="EMBL/GenBank/DDBJ databases">
        <title>Genome sequence of Brachybacterium phenoliresistens strain W13A50.</title>
        <authorList>
            <person name="Wang X."/>
        </authorList>
    </citation>
    <scope>NUCLEOTIDE SEQUENCE [LARGE SCALE GENOMIC DNA]</scope>
    <source>
        <strain evidence="2 3">W13A50</strain>
    </source>
</reference>
<dbReference type="Proteomes" id="UP000023067">
    <property type="component" value="Unassembled WGS sequence"/>
</dbReference>
<dbReference type="InterPro" id="IPR036721">
    <property type="entry name" value="RCK_C_sf"/>
</dbReference>
<dbReference type="InterPro" id="IPR003148">
    <property type="entry name" value="RCK_N"/>
</dbReference>
<dbReference type="Gene3D" id="3.30.70.1450">
    <property type="entry name" value="Regulator of K+ conductance, C-terminal domain"/>
    <property type="match status" value="1"/>
</dbReference>
<organism evidence="2 3">
    <name type="scientific">Brachybacterium phenoliresistens</name>
    <dbReference type="NCBI Taxonomy" id="396014"/>
    <lineage>
        <taxon>Bacteria</taxon>
        <taxon>Bacillati</taxon>
        <taxon>Actinomycetota</taxon>
        <taxon>Actinomycetes</taxon>
        <taxon>Micrococcales</taxon>
        <taxon>Dermabacteraceae</taxon>
        <taxon>Brachybacterium</taxon>
    </lineage>
</organism>
<dbReference type="RefSeq" id="WP_051486720.1">
    <property type="nucleotide sequence ID" value="NZ_KK069992.1"/>
</dbReference>
<gene>
    <name evidence="2" type="ORF">BF93_16590</name>
</gene>
<dbReference type="PANTHER" id="PTHR43833">
    <property type="entry name" value="POTASSIUM CHANNEL PROTEIN 2-RELATED-RELATED"/>
    <property type="match status" value="1"/>
</dbReference>
<dbReference type="PATRIC" id="fig|396014.3.peg.1661"/>
<name>Z9JSS1_9MICO</name>
<proteinExistence type="predicted"/>
<evidence type="ECO:0000313" key="2">
    <source>
        <dbReference type="EMBL" id="EWS81425.1"/>
    </source>
</evidence>
<dbReference type="InterPro" id="IPR050721">
    <property type="entry name" value="Trk_Ktr_HKT_K-transport"/>
</dbReference>
<dbReference type="SUPFAM" id="SSF51735">
    <property type="entry name" value="NAD(P)-binding Rossmann-fold domains"/>
    <property type="match status" value="1"/>
</dbReference>
<protein>
    <submittedName>
        <fullName evidence="2">Potassium transporter</fullName>
    </submittedName>
</protein>
<evidence type="ECO:0000313" key="3">
    <source>
        <dbReference type="Proteomes" id="UP000023067"/>
    </source>
</evidence>
<comment type="caution">
    <text evidence="2">The sequence shown here is derived from an EMBL/GenBank/DDBJ whole genome shotgun (WGS) entry which is preliminary data.</text>
</comment>
<dbReference type="PANTHER" id="PTHR43833:SF7">
    <property type="entry name" value="KTR SYSTEM POTASSIUM UPTAKE PROTEIN C"/>
    <property type="match status" value="1"/>
</dbReference>
<dbReference type="GO" id="GO:0006813">
    <property type="term" value="P:potassium ion transport"/>
    <property type="evidence" value="ECO:0007669"/>
    <property type="project" value="InterPro"/>
</dbReference>
<feature type="domain" description="RCK N-terminal" evidence="1">
    <location>
        <begin position="20"/>
        <end position="135"/>
    </location>
</feature>
<dbReference type="SUPFAM" id="SSF116726">
    <property type="entry name" value="TrkA C-terminal domain-like"/>
    <property type="match status" value="1"/>
</dbReference>
<keyword evidence="3" id="KW-1185">Reference proteome</keyword>
<dbReference type="STRING" id="396014.BF93_16590"/>
<dbReference type="HOGENOM" id="CLU_046525_3_1_11"/>